<evidence type="ECO:0000256" key="1">
    <source>
        <dbReference type="SAM" id="SignalP"/>
    </source>
</evidence>
<evidence type="ECO:0000313" key="3">
    <source>
        <dbReference type="Proteomes" id="UP000521943"/>
    </source>
</evidence>
<gene>
    <name evidence="2" type="ORF">DFP72DRAFT_1066327</name>
</gene>
<protein>
    <submittedName>
        <fullName evidence="2">Uncharacterized protein</fullName>
    </submittedName>
</protein>
<name>A0A8H6I2Y5_9AGAR</name>
<dbReference type="OrthoDB" id="3010635at2759"/>
<dbReference type="EMBL" id="JACGCI010000024">
    <property type="protein sequence ID" value="KAF6756952.1"/>
    <property type="molecule type" value="Genomic_DNA"/>
</dbReference>
<comment type="caution">
    <text evidence="2">The sequence shown here is derived from an EMBL/GenBank/DDBJ whole genome shotgun (WGS) entry which is preliminary data.</text>
</comment>
<organism evidence="2 3">
    <name type="scientific">Ephemerocybe angulata</name>
    <dbReference type="NCBI Taxonomy" id="980116"/>
    <lineage>
        <taxon>Eukaryota</taxon>
        <taxon>Fungi</taxon>
        <taxon>Dikarya</taxon>
        <taxon>Basidiomycota</taxon>
        <taxon>Agaricomycotina</taxon>
        <taxon>Agaricomycetes</taxon>
        <taxon>Agaricomycetidae</taxon>
        <taxon>Agaricales</taxon>
        <taxon>Agaricineae</taxon>
        <taxon>Psathyrellaceae</taxon>
        <taxon>Ephemerocybe</taxon>
    </lineage>
</organism>
<dbReference type="SUPFAM" id="SSF56973">
    <property type="entry name" value="Aerolisin/ETX pore-forming domain"/>
    <property type="match status" value="1"/>
</dbReference>
<feature type="chain" id="PRO_5034809026" evidence="1">
    <location>
        <begin position="25"/>
        <end position="300"/>
    </location>
</feature>
<feature type="signal peptide" evidence="1">
    <location>
        <begin position="1"/>
        <end position="24"/>
    </location>
</feature>
<accession>A0A8H6I2Y5</accession>
<keyword evidence="1" id="KW-0732">Signal</keyword>
<keyword evidence="3" id="KW-1185">Reference proteome</keyword>
<reference evidence="2 3" key="1">
    <citation type="submission" date="2020-07" db="EMBL/GenBank/DDBJ databases">
        <title>Comparative genomics of pyrophilous fungi reveals a link between fire events and developmental genes.</title>
        <authorList>
            <consortium name="DOE Joint Genome Institute"/>
            <person name="Steindorff A.S."/>
            <person name="Carver A."/>
            <person name="Calhoun S."/>
            <person name="Stillman K."/>
            <person name="Liu H."/>
            <person name="Lipzen A."/>
            <person name="Pangilinan J."/>
            <person name="Labutti K."/>
            <person name="Bruns T.D."/>
            <person name="Grigoriev I.V."/>
        </authorList>
    </citation>
    <scope>NUCLEOTIDE SEQUENCE [LARGE SCALE GENOMIC DNA]</scope>
    <source>
        <strain evidence="2 3">CBS 144469</strain>
    </source>
</reference>
<evidence type="ECO:0000313" key="2">
    <source>
        <dbReference type="EMBL" id="KAF6756952.1"/>
    </source>
</evidence>
<dbReference type="AlphaFoldDB" id="A0A8H6I2Y5"/>
<dbReference type="Proteomes" id="UP000521943">
    <property type="component" value="Unassembled WGS sequence"/>
</dbReference>
<sequence>MVPRSSHRLFVLASLFMVLVGSEAGPIEPQSALLTARQVGVSCSPLGAAELQKLAAWPKIIQYALSLYGSGGVNIVTNPADVCLHLIHLTEDRRTDAWRRLTVSRSPGQYAPQCSTASNEIHGTIDGTTGKVTFQSTGTSQTSSWTVTRTSSLTTGVSFTVSIGIPRLGLGAEIGTYVESTITDERSTTFSTTFNNMQSTSLEFDQSAGQACKATIETLACVASGSGKVPIVMSGFVWFNYEDRRAPLADPNGDQHYKYSIPIDSVLTEEERTTFIEFQGPTHADTTSTQYAADCGTPGA</sequence>
<proteinExistence type="predicted"/>